<protein>
    <submittedName>
        <fullName evidence="1">Uncharacterized protein</fullName>
    </submittedName>
</protein>
<evidence type="ECO:0000313" key="1">
    <source>
        <dbReference type="EMBL" id="QGM44614.1"/>
    </source>
</evidence>
<sequence>MLTLLEALARLTDDKSALGWRLREVTATIKVDMALLCVKWDFPDEYYFYLANSAEADTDHIYRPKGVSDRDWFGPPPDKVMVAPPTEADIFCTGLLLGLSAAPKGKQCEGVVIFSRREANKTDEARCFSTTLNRD</sequence>
<name>A0A6B8K8Q2_9HYPH</name>
<dbReference type="EMBL" id="CP046052">
    <property type="protein sequence ID" value="QGM44614.1"/>
    <property type="molecule type" value="Genomic_DNA"/>
</dbReference>
<keyword evidence="2" id="KW-1185">Reference proteome</keyword>
<reference evidence="1 2" key="1">
    <citation type="submission" date="2019-11" db="EMBL/GenBank/DDBJ databases">
        <title>The genome sequence of Methylocystis heyeri.</title>
        <authorList>
            <person name="Oshkin I.Y."/>
            <person name="Miroshnikov K."/>
            <person name="Dedysh S.N."/>
        </authorList>
    </citation>
    <scope>NUCLEOTIDE SEQUENCE [LARGE SCALE GENOMIC DNA]</scope>
    <source>
        <strain evidence="1 2">H2</strain>
    </source>
</reference>
<dbReference type="Proteomes" id="UP000309061">
    <property type="component" value="Chromosome"/>
</dbReference>
<gene>
    <name evidence="1" type="ORF">H2LOC_002315</name>
</gene>
<proteinExistence type="predicted"/>
<evidence type="ECO:0000313" key="2">
    <source>
        <dbReference type="Proteomes" id="UP000309061"/>
    </source>
</evidence>
<accession>A0A6B8K8Q2</accession>
<dbReference type="AlphaFoldDB" id="A0A6B8K8Q2"/>
<dbReference type="RefSeq" id="WP_136494912.1">
    <property type="nucleotide sequence ID" value="NZ_CP046052.1"/>
</dbReference>
<organism evidence="1 2">
    <name type="scientific">Methylocystis heyeri</name>
    <dbReference type="NCBI Taxonomy" id="391905"/>
    <lineage>
        <taxon>Bacteria</taxon>
        <taxon>Pseudomonadati</taxon>
        <taxon>Pseudomonadota</taxon>
        <taxon>Alphaproteobacteria</taxon>
        <taxon>Hyphomicrobiales</taxon>
        <taxon>Methylocystaceae</taxon>
        <taxon>Methylocystis</taxon>
    </lineage>
</organism>
<dbReference type="KEGG" id="mhey:H2LOC_002315"/>